<dbReference type="InterPro" id="IPR003360">
    <property type="entry name" value="US22-like"/>
</dbReference>
<sequence length="764" mass="83832">MPKLVSRYRYAAAPRVQRVLKDFRELFLAQGDLAEVKSCVVRLRGTLLSLSVPSDWYLLVNPLQHTAAYRDAEARRCVEGVGDLLCCADRLEPLGQCVRWTETGECDPMPIVMFMGSCCNIWAVNLSDGVLHLVAPDIDSLARRGLLHFEPIYQLRLAPRGTAYPRDVVRALLDAAPPEGTSVPRDGHPALIETVRKHRLRCVALSTPGEGEHAFCLCGFSDMLRQQLPFIDMSHDTFWLLMESITYRLDRRWWLLGTVGEALATGLFRVDVAVILGQDGAIYGFDHKEMSVFRLADSLQMFFACGLLKWYAAGTRFDTPARDLQRLEHPPLCVHVGDRRWGCCQTSGAHDGGQYETAFDWLSRPNRFRDSFLGYERRLDATGVPSEPADPGFCPRAGRAASLIREPRTPLVAPCRGFGDSRCDGEARVVIPVSRRHGWVLSRPFDIPDATTTASQDECDEADDPPRPVPTPRGSRGTGSSRCTPPGRREAPITSPRSPDALPDASRLPHLLSQARFRPPPPLRRRPSARIFGDPASRASSSPTFADSSPESQRRNGDASHDEVVRRLNFDDDDGDDASLGSSLGNPSAYVSLLNDDGDAESADGSARARRIRINGADGGKRSPVRAVMMRRLRRRDANGNLLTEAGGGRTADGESTCSDGDDSSPTDTVIHLVEHHSPASSKTRPTDSPSRGAPRDADAVHGDGPDPLTGYDVDGVVGKTEEDSRGNGRAPVKVDTAVQVDMRTWCPDSVLRAPHKPPRKHQN</sequence>
<reference evidence="2 3" key="1">
    <citation type="submission" date="2013-09" db="EMBL/GenBank/DDBJ databases">
        <authorList>
            <person name="Sundararajan A."/>
        </authorList>
    </citation>
    <scope>NUCLEOTIDE SEQUENCE [LARGE SCALE GENOMIC DNA]</scope>
    <source>
        <strain evidence="2">CIDMTR</strain>
    </source>
</reference>
<feature type="compositionally biased region" description="Basic residues" evidence="1">
    <location>
        <begin position="754"/>
        <end position="764"/>
    </location>
</feature>
<name>U6H6H9_9BETA</name>
<evidence type="ECO:0000313" key="2">
    <source>
        <dbReference type="EMBL" id="CDI95465.1"/>
    </source>
</evidence>
<feature type="compositionally biased region" description="Basic and acidic residues" evidence="1">
    <location>
        <begin position="694"/>
        <end position="705"/>
    </location>
</feature>
<protein>
    <submittedName>
        <fullName evidence="2">Gp144</fullName>
    </submittedName>
</protein>
<dbReference type="Pfam" id="PF02393">
    <property type="entry name" value="US22"/>
    <property type="match status" value="2"/>
</dbReference>
<dbReference type="EMBL" id="HG531783">
    <property type="protein sequence ID" value="CDI95465.1"/>
    <property type="molecule type" value="Genomic_DNA"/>
</dbReference>
<proteinExistence type="predicted"/>
<feature type="region of interest" description="Disordered" evidence="1">
    <location>
        <begin position="445"/>
        <end position="764"/>
    </location>
</feature>
<accession>U6H6H9</accession>
<dbReference type="Proteomes" id="UP000163196">
    <property type="component" value="Genome"/>
</dbReference>
<feature type="compositionally biased region" description="Basic and acidic residues" evidence="1">
    <location>
        <begin position="552"/>
        <end position="570"/>
    </location>
</feature>
<feature type="compositionally biased region" description="Polar residues" evidence="1">
    <location>
        <begin position="679"/>
        <end position="690"/>
    </location>
</feature>
<evidence type="ECO:0000313" key="3">
    <source>
        <dbReference type="Proteomes" id="UP000163196"/>
    </source>
</evidence>
<evidence type="ECO:0000256" key="1">
    <source>
        <dbReference type="SAM" id="MobiDB-lite"/>
    </source>
</evidence>
<reference evidence="2 3" key="2">
    <citation type="submission" date="2013-11" db="EMBL/GenBank/DDBJ databases">
        <title>Genome sequence of a novel, newly isolated strain of guinea pig cytomegalovirus: CIDMTR strain.</title>
        <authorList>
            <person name="Schleiss M.R."/>
            <person name="Hernandez-Alvarado N."/>
            <person name="Ramaraj T."/>
            <person name="Crow J.A."/>
        </authorList>
    </citation>
    <scope>NUCLEOTIDE SEQUENCE [LARGE SCALE GENOMIC DNA]</scope>
    <source>
        <strain evidence="2">CIDMTR</strain>
    </source>
</reference>
<organism evidence="2 3">
    <name type="scientific">Caviid herpesvirus 2 str. CIDMTR</name>
    <dbReference type="NCBI Taxonomy" id="1415526"/>
    <lineage>
        <taxon>Viruses</taxon>
        <taxon>Duplodnaviria</taxon>
        <taxon>Heunggongvirae</taxon>
        <taxon>Peploviricota</taxon>
        <taxon>Herviviricetes</taxon>
        <taxon>Herpesvirales</taxon>
        <taxon>Orthoherpesviridae</taxon>
        <taxon>Betaherpesvirinae</taxon>
        <taxon>Quwivirus</taxon>
        <taxon>Quwivirus caviidbeta2</taxon>
    </lineage>
</organism>
<feature type="compositionally biased region" description="Polar residues" evidence="1">
    <location>
        <begin position="538"/>
        <end position="551"/>
    </location>
</feature>